<comment type="caution">
    <text evidence="1">The sequence shown here is derived from an EMBL/GenBank/DDBJ whole genome shotgun (WGS) entry which is preliminary data.</text>
</comment>
<protein>
    <submittedName>
        <fullName evidence="1">Uncharacterized protein</fullName>
    </submittedName>
</protein>
<keyword evidence="2" id="KW-1185">Reference proteome</keyword>
<dbReference type="Proteomes" id="UP000266673">
    <property type="component" value="Unassembled WGS sequence"/>
</dbReference>
<dbReference type="EMBL" id="QKWP01003886">
    <property type="protein sequence ID" value="RIB00612.1"/>
    <property type="molecule type" value="Genomic_DNA"/>
</dbReference>
<gene>
    <name evidence="1" type="ORF">C2G38_2233661</name>
</gene>
<dbReference type="AlphaFoldDB" id="A0A397TQZ3"/>
<name>A0A397TQZ3_9GLOM</name>
<accession>A0A397TQZ3</accession>
<organism evidence="1 2">
    <name type="scientific">Gigaspora rosea</name>
    <dbReference type="NCBI Taxonomy" id="44941"/>
    <lineage>
        <taxon>Eukaryota</taxon>
        <taxon>Fungi</taxon>
        <taxon>Fungi incertae sedis</taxon>
        <taxon>Mucoromycota</taxon>
        <taxon>Glomeromycotina</taxon>
        <taxon>Glomeromycetes</taxon>
        <taxon>Diversisporales</taxon>
        <taxon>Gigasporaceae</taxon>
        <taxon>Gigaspora</taxon>
    </lineage>
</organism>
<dbReference type="OrthoDB" id="2356848at2759"/>
<sequence length="218" mass="26398">MSNRGYYNAYGTECTSEEWDEYCRMPQVSEGETPGEWKLRIWDRLMYFRDNDLLPKHSKKYLEARRLIRFPDSTSYAPEIGIAICFSCDQLVYTNQRTTYMRNYNHIGIERHWSSSYTGNQFCDLNYEEYLKIKQKPNSMYNFNDEYALHRYGLWMQNAIRRIKRAREAGKKISTCTIIQRKWLEIFYRPEGMYATQLAKHYKLLWAVREEMRQVSNI</sequence>
<evidence type="ECO:0000313" key="2">
    <source>
        <dbReference type="Proteomes" id="UP000266673"/>
    </source>
</evidence>
<evidence type="ECO:0000313" key="1">
    <source>
        <dbReference type="EMBL" id="RIB00612.1"/>
    </source>
</evidence>
<reference evidence="1 2" key="1">
    <citation type="submission" date="2018-06" db="EMBL/GenBank/DDBJ databases">
        <title>Comparative genomics reveals the genomic features of Rhizophagus irregularis, R. cerebriforme, R. diaphanum and Gigaspora rosea, and their symbiotic lifestyle signature.</title>
        <authorList>
            <person name="Morin E."/>
            <person name="San Clemente H."/>
            <person name="Chen E.C.H."/>
            <person name="De La Providencia I."/>
            <person name="Hainaut M."/>
            <person name="Kuo A."/>
            <person name="Kohler A."/>
            <person name="Murat C."/>
            <person name="Tang N."/>
            <person name="Roy S."/>
            <person name="Loubradou J."/>
            <person name="Henrissat B."/>
            <person name="Grigoriev I.V."/>
            <person name="Corradi N."/>
            <person name="Roux C."/>
            <person name="Martin F.M."/>
        </authorList>
    </citation>
    <scope>NUCLEOTIDE SEQUENCE [LARGE SCALE GENOMIC DNA]</scope>
    <source>
        <strain evidence="1 2">DAOM 194757</strain>
    </source>
</reference>
<proteinExistence type="predicted"/>